<dbReference type="RefSeq" id="WP_260975307.1">
    <property type="nucleotide sequence ID" value="NZ_JAOANI010000014.1"/>
</dbReference>
<accession>A0A9X2WE35</accession>
<dbReference type="Proteomes" id="UP001147830">
    <property type="component" value="Unassembled WGS sequence"/>
</dbReference>
<evidence type="ECO:0000259" key="1">
    <source>
        <dbReference type="PROSITE" id="PS51833"/>
    </source>
</evidence>
<dbReference type="PANTHER" id="PTHR33525">
    <property type="match status" value="1"/>
</dbReference>
<sequence>MSMANIFAESQALPHIPRVVQELIESFRDDDVNVDEISNKVALDQALTAKVLRLANSAHYGVSRTVSNPHDAIMLLGFNTLRTMVLASGVTGAFKAPEGFDQRKFWHDSFAIGALSKWIAAYVKDCDRETAFTCGMLHSIGMLLMHMVMADEIKSIDDAEAMGGKRDTLETSLLGYNYADVGAELAKRWKFPEEMQQAILQQHHPETDQPYSKLAGVIYIAKYLKEAHEKDWTDEQIIEHFPLAVAEAIGMDTTRAYADVAKTNSLESGLDSLLE</sequence>
<reference evidence="2" key="2">
    <citation type="submission" date="2022-08" db="EMBL/GenBank/DDBJ databases">
        <authorList>
            <person name="Dong C."/>
        </authorList>
    </citation>
    <scope>NUCLEOTIDE SEQUENCE</scope>
    <source>
        <strain evidence="2">59MF3M-4</strain>
    </source>
</reference>
<dbReference type="AlphaFoldDB" id="A0A9X2WE35"/>
<dbReference type="InterPro" id="IPR052340">
    <property type="entry name" value="RNase_Y/CdgJ"/>
</dbReference>
<evidence type="ECO:0000313" key="3">
    <source>
        <dbReference type="Proteomes" id="UP001147830"/>
    </source>
</evidence>
<reference evidence="2" key="1">
    <citation type="journal article" date="2022" name="Front. Microbiol.">
        <title>Genome-based taxonomic rearrangement of Oceanobacter-related bacteria including the description of Thalassolituus hydrocarbonoclasticus sp. nov. and Thalassolituus pacificus sp. nov. and emended description of the genus Thalassolituus.</title>
        <authorList>
            <person name="Dong C."/>
            <person name="Wei L."/>
            <person name="Wang J."/>
            <person name="Lai Q."/>
            <person name="Huang Z."/>
            <person name="Shao Z."/>
        </authorList>
    </citation>
    <scope>NUCLEOTIDE SEQUENCE</scope>
    <source>
        <strain evidence="2">59MF3M-4</strain>
    </source>
</reference>
<organism evidence="2 3">
    <name type="scientific">Thalassolituus pacificus</name>
    <dbReference type="NCBI Taxonomy" id="2975440"/>
    <lineage>
        <taxon>Bacteria</taxon>
        <taxon>Pseudomonadati</taxon>
        <taxon>Pseudomonadota</taxon>
        <taxon>Gammaproteobacteria</taxon>
        <taxon>Oceanospirillales</taxon>
        <taxon>Oceanospirillaceae</taxon>
        <taxon>Thalassolituus</taxon>
    </lineage>
</organism>
<dbReference type="Gene3D" id="1.10.3210.10">
    <property type="entry name" value="Hypothetical protein af1432"/>
    <property type="match status" value="1"/>
</dbReference>
<evidence type="ECO:0000313" key="2">
    <source>
        <dbReference type="EMBL" id="MCT7358390.1"/>
    </source>
</evidence>
<dbReference type="SUPFAM" id="SSF109604">
    <property type="entry name" value="HD-domain/PDEase-like"/>
    <property type="match status" value="1"/>
</dbReference>
<comment type="caution">
    <text evidence="2">The sequence shown here is derived from an EMBL/GenBank/DDBJ whole genome shotgun (WGS) entry which is preliminary data.</text>
</comment>
<gene>
    <name evidence="2" type="ORF">NYR02_05060</name>
</gene>
<dbReference type="InterPro" id="IPR013976">
    <property type="entry name" value="HDOD"/>
</dbReference>
<dbReference type="PANTHER" id="PTHR33525:SF6">
    <property type="entry name" value="HDOD DOMAIN-CONTAINING PROTEIN"/>
    <property type="match status" value="1"/>
</dbReference>
<keyword evidence="3" id="KW-1185">Reference proteome</keyword>
<name>A0A9X2WE35_9GAMM</name>
<dbReference type="Pfam" id="PF08668">
    <property type="entry name" value="HDOD"/>
    <property type="match status" value="1"/>
</dbReference>
<protein>
    <submittedName>
        <fullName evidence="2">HDOD domain-containing protein</fullName>
    </submittedName>
</protein>
<proteinExistence type="predicted"/>
<dbReference type="EMBL" id="JAOANI010000014">
    <property type="protein sequence ID" value="MCT7358390.1"/>
    <property type="molecule type" value="Genomic_DNA"/>
</dbReference>
<dbReference type="PROSITE" id="PS51833">
    <property type="entry name" value="HDOD"/>
    <property type="match status" value="1"/>
</dbReference>
<feature type="domain" description="HDOD" evidence="1">
    <location>
        <begin position="13"/>
        <end position="205"/>
    </location>
</feature>